<dbReference type="PROSITE" id="PS50011">
    <property type="entry name" value="PROTEIN_KINASE_DOM"/>
    <property type="match status" value="1"/>
</dbReference>
<sequence>MQGSGFFSLSDPQVILRLSQSSQNNEYRASDDDASKVEDDFVFDIDPIYLVDTQKLEVGELIEEGSGALVYKGWYDSNPVSIKVLLPMRTSDATPECKARYQREFIGASVEPSMMIITELVQGCSLLRHLESIYPSTLSLEQSIRFALDISKVMEYLHANGIIHRDLKLVEVNISNASDSGVIPQSSFYDCCVDNDDGEELRYLNEIEEGNQASRVLFSKDPLPKGSKKCYDHKADVYSFAMALWALIKNQTPFKGMSALIAAYATAINTRPSVEEFPKDLLPLLQSCWEEDPNLRPEFSEITQTLTKLLHYYLGTTPEEQECPTKIVQEPIPNCVEDNSKHSKGSLKTVFGRKASVYGHVSTNALAFFDMHAFFAEGDC</sequence>
<gene>
    <name evidence="2" type="ORF">Fmac_014895</name>
</gene>
<proteinExistence type="predicted"/>
<dbReference type="InterPro" id="IPR011009">
    <property type="entry name" value="Kinase-like_dom_sf"/>
</dbReference>
<dbReference type="InterPro" id="IPR000719">
    <property type="entry name" value="Prot_kinase_dom"/>
</dbReference>
<evidence type="ECO:0000259" key="1">
    <source>
        <dbReference type="PROSITE" id="PS50011"/>
    </source>
</evidence>
<comment type="caution">
    <text evidence="2">The sequence shown here is derived from an EMBL/GenBank/DDBJ whole genome shotgun (WGS) entry which is preliminary data.</text>
</comment>
<evidence type="ECO:0000313" key="3">
    <source>
        <dbReference type="Proteomes" id="UP001603857"/>
    </source>
</evidence>
<evidence type="ECO:0000313" key="2">
    <source>
        <dbReference type="EMBL" id="KAL2333682.1"/>
    </source>
</evidence>
<protein>
    <recommendedName>
        <fullName evidence="1">Protein kinase domain-containing protein</fullName>
    </recommendedName>
</protein>
<feature type="domain" description="Protein kinase" evidence="1">
    <location>
        <begin position="56"/>
        <end position="314"/>
    </location>
</feature>
<dbReference type="Pfam" id="PF07714">
    <property type="entry name" value="PK_Tyr_Ser-Thr"/>
    <property type="match status" value="2"/>
</dbReference>
<dbReference type="EMBL" id="JBGMDY010000005">
    <property type="protein sequence ID" value="KAL2333682.1"/>
    <property type="molecule type" value="Genomic_DNA"/>
</dbReference>
<dbReference type="AlphaFoldDB" id="A0ABD1MD55"/>
<dbReference type="Proteomes" id="UP001603857">
    <property type="component" value="Unassembled WGS sequence"/>
</dbReference>
<dbReference type="Gene3D" id="1.10.510.10">
    <property type="entry name" value="Transferase(Phosphotransferase) domain 1"/>
    <property type="match status" value="2"/>
</dbReference>
<dbReference type="PANTHER" id="PTHR44329">
    <property type="entry name" value="SERINE/THREONINE-PROTEIN KINASE TNNI3K-RELATED"/>
    <property type="match status" value="1"/>
</dbReference>
<name>A0ABD1MD55_9FABA</name>
<organism evidence="2 3">
    <name type="scientific">Flemingia macrophylla</name>
    <dbReference type="NCBI Taxonomy" id="520843"/>
    <lineage>
        <taxon>Eukaryota</taxon>
        <taxon>Viridiplantae</taxon>
        <taxon>Streptophyta</taxon>
        <taxon>Embryophyta</taxon>
        <taxon>Tracheophyta</taxon>
        <taxon>Spermatophyta</taxon>
        <taxon>Magnoliopsida</taxon>
        <taxon>eudicotyledons</taxon>
        <taxon>Gunneridae</taxon>
        <taxon>Pentapetalae</taxon>
        <taxon>rosids</taxon>
        <taxon>fabids</taxon>
        <taxon>Fabales</taxon>
        <taxon>Fabaceae</taxon>
        <taxon>Papilionoideae</taxon>
        <taxon>50 kb inversion clade</taxon>
        <taxon>NPAAA clade</taxon>
        <taxon>indigoferoid/millettioid clade</taxon>
        <taxon>Phaseoleae</taxon>
        <taxon>Flemingia</taxon>
    </lineage>
</organism>
<reference evidence="2 3" key="1">
    <citation type="submission" date="2024-08" db="EMBL/GenBank/DDBJ databases">
        <title>Insights into the chromosomal genome structure of Flemingia macrophylla.</title>
        <authorList>
            <person name="Ding Y."/>
            <person name="Zhao Y."/>
            <person name="Bi W."/>
            <person name="Wu M."/>
            <person name="Zhao G."/>
            <person name="Gong Y."/>
            <person name="Li W."/>
            <person name="Zhang P."/>
        </authorList>
    </citation>
    <scope>NUCLEOTIDE SEQUENCE [LARGE SCALE GENOMIC DNA]</scope>
    <source>
        <strain evidence="2">DYQJB</strain>
        <tissue evidence="2">Leaf</tissue>
    </source>
</reference>
<keyword evidence="3" id="KW-1185">Reference proteome</keyword>
<dbReference type="InterPro" id="IPR051681">
    <property type="entry name" value="Ser/Thr_Kinases-Pseudokinases"/>
</dbReference>
<dbReference type="PANTHER" id="PTHR44329:SF84">
    <property type="entry name" value="PROTEIN KINASE LIKE PROTEIN"/>
    <property type="match status" value="1"/>
</dbReference>
<accession>A0ABD1MD55</accession>
<dbReference type="SUPFAM" id="SSF56112">
    <property type="entry name" value="Protein kinase-like (PK-like)"/>
    <property type="match status" value="1"/>
</dbReference>
<dbReference type="InterPro" id="IPR001245">
    <property type="entry name" value="Ser-Thr/Tyr_kinase_cat_dom"/>
</dbReference>